<feature type="region of interest" description="Disordered" evidence="1">
    <location>
        <begin position="156"/>
        <end position="175"/>
    </location>
</feature>
<dbReference type="OrthoDB" id="6437493at2759"/>
<gene>
    <name evidence="3" type="ORF">X975_02851</name>
</gene>
<evidence type="ECO:0000313" key="4">
    <source>
        <dbReference type="Proteomes" id="UP000054359"/>
    </source>
</evidence>
<evidence type="ECO:0000313" key="3">
    <source>
        <dbReference type="EMBL" id="KFM73470.1"/>
    </source>
</evidence>
<proteinExistence type="predicted"/>
<evidence type="ECO:0000256" key="2">
    <source>
        <dbReference type="SAM" id="SignalP"/>
    </source>
</evidence>
<name>A0A087U7Y1_STEMI</name>
<dbReference type="OMA" id="CIESPAT"/>
<accession>A0A087U7Y1</accession>
<feature type="chain" id="PRO_5001830370" evidence="2">
    <location>
        <begin position="17"/>
        <end position="205"/>
    </location>
</feature>
<dbReference type="EMBL" id="KK118626">
    <property type="protein sequence ID" value="KFM73470.1"/>
    <property type="molecule type" value="Genomic_DNA"/>
</dbReference>
<feature type="signal peptide" evidence="2">
    <location>
        <begin position="1"/>
        <end position="16"/>
    </location>
</feature>
<dbReference type="AlphaFoldDB" id="A0A087U7Y1"/>
<sequence>MLSLSVIAVLVSVASASPTSRQGRGDAFDPFAGGFAYAGFPFGAYAGAGVPMFFNPWDFTRSYIPWFPFVMPSMEWYKGPNVCEETKISQEPEEIKQWLNDDSFVDADFQHQSKSCRGTNTKYVCFGREVTNQGSQMIVTKYECCHGFVRPSDGRPGCVESSDDSSDSQTVTDVQQSSFKLKDKFKYSYPSQKSFKSGLENVPLQ</sequence>
<reference evidence="3 4" key="1">
    <citation type="submission" date="2013-11" db="EMBL/GenBank/DDBJ databases">
        <title>Genome sequencing of Stegodyphus mimosarum.</title>
        <authorList>
            <person name="Bechsgaard J."/>
        </authorList>
    </citation>
    <scope>NUCLEOTIDE SEQUENCE [LARGE SCALE GENOMIC DNA]</scope>
</reference>
<feature type="non-terminal residue" evidence="3">
    <location>
        <position position="205"/>
    </location>
</feature>
<evidence type="ECO:0000256" key="1">
    <source>
        <dbReference type="SAM" id="MobiDB-lite"/>
    </source>
</evidence>
<keyword evidence="2" id="KW-0732">Signal</keyword>
<dbReference type="Proteomes" id="UP000054359">
    <property type="component" value="Unassembled WGS sequence"/>
</dbReference>
<protein>
    <submittedName>
        <fullName evidence="3">Uncharacterized protein</fullName>
    </submittedName>
</protein>
<keyword evidence="4" id="KW-1185">Reference proteome</keyword>
<organism evidence="3 4">
    <name type="scientific">Stegodyphus mimosarum</name>
    <name type="common">African social velvet spider</name>
    <dbReference type="NCBI Taxonomy" id="407821"/>
    <lineage>
        <taxon>Eukaryota</taxon>
        <taxon>Metazoa</taxon>
        <taxon>Ecdysozoa</taxon>
        <taxon>Arthropoda</taxon>
        <taxon>Chelicerata</taxon>
        <taxon>Arachnida</taxon>
        <taxon>Araneae</taxon>
        <taxon>Araneomorphae</taxon>
        <taxon>Entelegynae</taxon>
        <taxon>Eresoidea</taxon>
        <taxon>Eresidae</taxon>
        <taxon>Stegodyphus</taxon>
    </lineage>
</organism>